<organism evidence="2 3">
    <name type="scientific">Phytophthora megakarya</name>
    <dbReference type="NCBI Taxonomy" id="4795"/>
    <lineage>
        <taxon>Eukaryota</taxon>
        <taxon>Sar</taxon>
        <taxon>Stramenopiles</taxon>
        <taxon>Oomycota</taxon>
        <taxon>Peronosporomycetes</taxon>
        <taxon>Peronosporales</taxon>
        <taxon>Peronosporaceae</taxon>
        <taxon>Phytophthora</taxon>
    </lineage>
</organism>
<evidence type="ECO:0000313" key="2">
    <source>
        <dbReference type="EMBL" id="OWZ13771.1"/>
    </source>
</evidence>
<dbReference type="Gene3D" id="3.30.420.10">
    <property type="entry name" value="Ribonuclease H-like superfamily/Ribonuclease H"/>
    <property type="match status" value="1"/>
</dbReference>
<dbReference type="PANTHER" id="PTHR37984:SF5">
    <property type="entry name" value="PROTEIN NYNRIN-LIKE"/>
    <property type="match status" value="1"/>
</dbReference>
<sequence length="414" mass="47641">MVVPDSLHRDFLHHYHVSLEGGHQGVGRTSRTIQANFHWCGLYRGVQRYVGDCTDCETGKGKPTDQGESPGNIQGTYPFHVISMDHIPALRKSFKGNTELQIWVDLFTGYVIAKAGPSRETQAVVGNYEECVFRRFGASEVIRHDGEPGFMSDFFRSFNRIVKMRQSATMTYRPQGNGKAERMGQTLTRALKIRRFSWSMDGIHGRPLKQLFWWDRHAAAIAMHGDGGTTYKNINENLREVIKSRADYHNENVRPHRIGDGTQRDHVKQGYARKLAHMWHGPLRQTELISNHAARLETAGSGYRIFPIVHLSKLKPVRTFPDRPKVALNTEDDDRADFDEELMPDESWGTPLDEDEFERVHREFQDHWKGYDRPTWVAEADLNCAALLYAYERGRISRNRFNVMQSHEEGMNAE</sequence>
<dbReference type="InterPro" id="IPR012337">
    <property type="entry name" value="RNaseH-like_sf"/>
</dbReference>
<evidence type="ECO:0000259" key="1">
    <source>
        <dbReference type="PROSITE" id="PS50994"/>
    </source>
</evidence>
<dbReference type="STRING" id="4795.A0A225W7Q5"/>
<comment type="caution">
    <text evidence="2">The sequence shown here is derived from an EMBL/GenBank/DDBJ whole genome shotgun (WGS) entry which is preliminary data.</text>
</comment>
<gene>
    <name evidence="2" type="ORF">PHMEG_00012852</name>
</gene>
<evidence type="ECO:0000313" key="3">
    <source>
        <dbReference type="Proteomes" id="UP000198211"/>
    </source>
</evidence>
<dbReference type="GO" id="GO:0003676">
    <property type="term" value="F:nucleic acid binding"/>
    <property type="evidence" value="ECO:0007669"/>
    <property type="project" value="InterPro"/>
</dbReference>
<dbReference type="SUPFAM" id="SSF53098">
    <property type="entry name" value="Ribonuclease H-like"/>
    <property type="match status" value="1"/>
</dbReference>
<keyword evidence="2" id="KW-0548">Nucleotidyltransferase</keyword>
<dbReference type="InterPro" id="IPR036397">
    <property type="entry name" value="RNaseH_sf"/>
</dbReference>
<feature type="domain" description="Integrase catalytic" evidence="1">
    <location>
        <begin position="74"/>
        <end position="191"/>
    </location>
</feature>
<dbReference type="Gene3D" id="1.10.340.70">
    <property type="match status" value="1"/>
</dbReference>
<dbReference type="PROSITE" id="PS50994">
    <property type="entry name" value="INTEGRASE"/>
    <property type="match status" value="1"/>
</dbReference>
<dbReference type="OrthoDB" id="101303at2759"/>
<dbReference type="GO" id="GO:0015074">
    <property type="term" value="P:DNA integration"/>
    <property type="evidence" value="ECO:0007669"/>
    <property type="project" value="InterPro"/>
</dbReference>
<dbReference type="AlphaFoldDB" id="A0A225W7Q5"/>
<dbReference type="EMBL" id="NBNE01001498">
    <property type="protein sequence ID" value="OWZ13771.1"/>
    <property type="molecule type" value="Genomic_DNA"/>
</dbReference>
<dbReference type="PANTHER" id="PTHR37984">
    <property type="entry name" value="PROTEIN CBG26694"/>
    <property type="match status" value="1"/>
</dbReference>
<dbReference type="InterPro" id="IPR050951">
    <property type="entry name" value="Retrovirus_Pol_polyprotein"/>
</dbReference>
<protein>
    <submittedName>
        <fullName evidence="2">Reverse transcriptase</fullName>
    </submittedName>
</protein>
<accession>A0A225W7Q5</accession>
<dbReference type="GO" id="GO:0003964">
    <property type="term" value="F:RNA-directed DNA polymerase activity"/>
    <property type="evidence" value="ECO:0007669"/>
    <property type="project" value="UniProtKB-KW"/>
</dbReference>
<keyword evidence="3" id="KW-1185">Reference proteome</keyword>
<dbReference type="CDD" id="cd00024">
    <property type="entry name" value="CD_CSD"/>
    <property type="match status" value="1"/>
</dbReference>
<dbReference type="InterPro" id="IPR001584">
    <property type="entry name" value="Integrase_cat-core"/>
</dbReference>
<keyword evidence="2" id="KW-0808">Transferase</keyword>
<dbReference type="InterPro" id="IPR041588">
    <property type="entry name" value="Integrase_H2C2"/>
</dbReference>
<name>A0A225W7Q5_9STRA</name>
<proteinExistence type="predicted"/>
<dbReference type="Proteomes" id="UP000198211">
    <property type="component" value="Unassembled WGS sequence"/>
</dbReference>
<dbReference type="Pfam" id="PF17921">
    <property type="entry name" value="Integrase_H2C2"/>
    <property type="match status" value="1"/>
</dbReference>
<reference evidence="3" key="1">
    <citation type="submission" date="2017-03" db="EMBL/GenBank/DDBJ databases">
        <title>Phytopthora megakarya and P. palmivora, two closely related causual agents of cacao black pod achieved similar genome size and gene model numbers by different mechanisms.</title>
        <authorList>
            <person name="Ali S."/>
            <person name="Shao J."/>
            <person name="Larry D.J."/>
            <person name="Kronmiller B."/>
            <person name="Shen D."/>
            <person name="Strem M.D."/>
            <person name="Melnick R.L."/>
            <person name="Guiltinan M.J."/>
            <person name="Tyler B.M."/>
            <person name="Meinhardt L.W."/>
            <person name="Bailey B.A."/>
        </authorList>
    </citation>
    <scope>NUCLEOTIDE SEQUENCE [LARGE SCALE GENOMIC DNA]</scope>
    <source>
        <strain evidence="3">zdho120</strain>
    </source>
</reference>
<keyword evidence="2" id="KW-0695">RNA-directed DNA polymerase</keyword>